<evidence type="ECO:0000313" key="3">
    <source>
        <dbReference type="Proteomes" id="UP000688137"/>
    </source>
</evidence>
<reference evidence="2" key="1">
    <citation type="submission" date="2021-01" db="EMBL/GenBank/DDBJ databases">
        <authorList>
            <consortium name="Genoscope - CEA"/>
            <person name="William W."/>
        </authorList>
    </citation>
    <scope>NUCLEOTIDE SEQUENCE</scope>
</reference>
<dbReference type="EMBL" id="CAJJDM010000176">
    <property type="protein sequence ID" value="CAD8115969.1"/>
    <property type="molecule type" value="Genomic_DNA"/>
</dbReference>
<sequence>MARVKNGKQYQKQNPQQIQQQQQPVQQQPIQKNIKKIKQAPSEERIIERKPSPNLLLEKRTRRELQQQCVKKKIRQPYNQGYYPDVPNLQFPNQLIDCLIKVICSFGNSAKLNQIIKNLSLFYTNEIQEEVVNLVFAESEETGAIYELEGKFKVTNALIQKPLLLKNDQIGSKMKHEDIDDDNDQFHSLSNNHAQQDQEIEDEINQFRQYN</sequence>
<dbReference type="AlphaFoldDB" id="A0A8S1QJY6"/>
<organism evidence="2 3">
    <name type="scientific">Paramecium primaurelia</name>
    <dbReference type="NCBI Taxonomy" id="5886"/>
    <lineage>
        <taxon>Eukaryota</taxon>
        <taxon>Sar</taxon>
        <taxon>Alveolata</taxon>
        <taxon>Ciliophora</taxon>
        <taxon>Intramacronucleata</taxon>
        <taxon>Oligohymenophorea</taxon>
        <taxon>Peniculida</taxon>
        <taxon>Parameciidae</taxon>
        <taxon>Paramecium</taxon>
    </lineage>
</organism>
<comment type="caution">
    <text evidence="2">The sequence shown here is derived from an EMBL/GenBank/DDBJ whole genome shotgun (WGS) entry which is preliminary data.</text>
</comment>
<evidence type="ECO:0000313" key="2">
    <source>
        <dbReference type="EMBL" id="CAD8115969.1"/>
    </source>
</evidence>
<name>A0A8S1QJY6_PARPR</name>
<protein>
    <submittedName>
        <fullName evidence="2">Uncharacterized protein</fullName>
    </submittedName>
</protein>
<dbReference type="Proteomes" id="UP000688137">
    <property type="component" value="Unassembled WGS sequence"/>
</dbReference>
<dbReference type="OMA" id="NNHAQQD"/>
<feature type="region of interest" description="Disordered" evidence="1">
    <location>
        <begin position="175"/>
        <end position="211"/>
    </location>
</feature>
<keyword evidence="3" id="KW-1185">Reference proteome</keyword>
<feature type="region of interest" description="Disordered" evidence="1">
    <location>
        <begin position="1"/>
        <end position="43"/>
    </location>
</feature>
<accession>A0A8S1QJY6</accession>
<evidence type="ECO:0000256" key="1">
    <source>
        <dbReference type="SAM" id="MobiDB-lite"/>
    </source>
</evidence>
<proteinExistence type="predicted"/>
<gene>
    <name evidence="2" type="ORF">PPRIM_AZ9-3.1.T1670046</name>
</gene>
<feature type="compositionally biased region" description="Low complexity" evidence="1">
    <location>
        <begin position="7"/>
        <end position="32"/>
    </location>
</feature>